<comment type="caution">
    <text evidence="2">The sequence shown here is derived from an EMBL/GenBank/DDBJ whole genome shotgun (WGS) entry which is preliminary data.</text>
</comment>
<dbReference type="Gene3D" id="2.40.50.100">
    <property type="match status" value="1"/>
</dbReference>
<evidence type="ECO:0000313" key="2">
    <source>
        <dbReference type="EMBL" id="GAA3792102.1"/>
    </source>
</evidence>
<dbReference type="InterPro" id="IPR011053">
    <property type="entry name" value="Single_hybrid_motif"/>
</dbReference>
<dbReference type="Proteomes" id="UP001501624">
    <property type="component" value="Unassembled WGS sequence"/>
</dbReference>
<dbReference type="SUPFAM" id="SSF51230">
    <property type="entry name" value="Single hybrid motif"/>
    <property type="match status" value="1"/>
</dbReference>
<organism evidence="2 3">
    <name type="scientific">Amycolatopsis tucumanensis</name>
    <dbReference type="NCBI Taxonomy" id="401106"/>
    <lineage>
        <taxon>Bacteria</taxon>
        <taxon>Bacillati</taxon>
        <taxon>Actinomycetota</taxon>
        <taxon>Actinomycetes</taxon>
        <taxon>Pseudonocardiales</taxon>
        <taxon>Pseudonocardiaceae</taxon>
        <taxon>Amycolatopsis</taxon>
    </lineage>
</organism>
<dbReference type="CDD" id="cd06850">
    <property type="entry name" value="biotinyl_domain"/>
    <property type="match status" value="1"/>
</dbReference>
<accession>A0ABP7HH58</accession>
<dbReference type="EMBL" id="BAABCM010000001">
    <property type="protein sequence ID" value="GAA3792102.1"/>
    <property type="molecule type" value="Genomic_DNA"/>
</dbReference>
<reference evidence="3" key="1">
    <citation type="journal article" date="2019" name="Int. J. Syst. Evol. Microbiol.">
        <title>The Global Catalogue of Microorganisms (GCM) 10K type strain sequencing project: providing services to taxonomists for standard genome sequencing and annotation.</title>
        <authorList>
            <consortium name="The Broad Institute Genomics Platform"/>
            <consortium name="The Broad Institute Genome Sequencing Center for Infectious Disease"/>
            <person name="Wu L."/>
            <person name="Ma J."/>
        </authorList>
    </citation>
    <scope>NUCLEOTIDE SEQUENCE [LARGE SCALE GENOMIC DNA]</scope>
    <source>
        <strain evidence="3">JCM 17017</strain>
    </source>
</reference>
<evidence type="ECO:0000313" key="3">
    <source>
        <dbReference type="Proteomes" id="UP001501624"/>
    </source>
</evidence>
<feature type="domain" description="Lipoyl-binding" evidence="1">
    <location>
        <begin position="35"/>
        <end position="94"/>
    </location>
</feature>
<keyword evidence="3" id="KW-1185">Reference proteome</keyword>
<protein>
    <recommendedName>
        <fullName evidence="1">Lipoyl-binding domain-containing protein</fullName>
    </recommendedName>
</protein>
<sequence>MLNTIASAETGLQRYSSAACFPGGVAERIHAEIVAKVIEVARGEGADLAAGDAVLLLESMKMEIPVLTGTAGRLSHLAVRVGDVVQEGDLLAVIEVP</sequence>
<dbReference type="Pfam" id="PF00364">
    <property type="entry name" value="Biotin_lipoyl"/>
    <property type="match status" value="1"/>
</dbReference>
<evidence type="ECO:0000259" key="1">
    <source>
        <dbReference type="Pfam" id="PF00364"/>
    </source>
</evidence>
<dbReference type="NCBIfam" id="NF004547">
    <property type="entry name" value="PRK05889.1"/>
    <property type="match status" value="1"/>
</dbReference>
<dbReference type="InterPro" id="IPR000089">
    <property type="entry name" value="Biotin_lipoyl"/>
</dbReference>
<proteinExistence type="predicted"/>
<gene>
    <name evidence="2" type="ORF">GCM10022380_06000</name>
</gene>
<name>A0ABP7HH58_9PSEU</name>